<dbReference type="EMBL" id="ML210328">
    <property type="protein sequence ID" value="TFK19706.1"/>
    <property type="molecule type" value="Genomic_DNA"/>
</dbReference>
<organism evidence="2 3">
    <name type="scientific">Coprinopsis marcescibilis</name>
    <name type="common">Agaric fungus</name>
    <name type="synonym">Psathyrella marcescibilis</name>
    <dbReference type="NCBI Taxonomy" id="230819"/>
    <lineage>
        <taxon>Eukaryota</taxon>
        <taxon>Fungi</taxon>
        <taxon>Dikarya</taxon>
        <taxon>Basidiomycota</taxon>
        <taxon>Agaricomycotina</taxon>
        <taxon>Agaricomycetes</taxon>
        <taxon>Agaricomycetidae</taxon>
        <taxon>Agaricales</taxon>
        <taxon>Agaricineae</taxon>
        <taxon>Psathyrellaceae</taxon>
        <taxon>Coprinopsis</taxon>
    </lineage>
</organism>
<feature type="compositionally biased region" description="Polar residues" evidence="1">
    <location>
        <begin position="80"/>
        <end position="91"/>
    </location>
</feature>
<dbReference type="AlphaFoldDB" id="A0A5C3KHS4"/>
<evidence type="ECO:0000256" key="1">
    <source>
        <dbReference type="SAM" id="MobiDB-lite"/>
    </source>
</evidence>
<dbReference type="Proteomes" id="UP000307440">
    <property type="component" value="Unassembled WGS sequence"/>
</dbReference>
<name>A0A5C3KHS4_COPMA</name>
<protein>
    <submittedName>
        <fullName evidence="2">Uncharacterized protein</fullName>
    </submittedName>
</protein>
<proteinExistence type="predicted"/>
<evidence type="ECO:0000313" key="3">
    <source>
        <dbReference type="Proteomes" id="UP000307440"/>
    </source>
</evidence>
<accession>A0A5C3KHS4</accession>
<gene>
    <name evidence="2" type="ORF">FA15DRAFT_163545</name>
</gene>
<evidence type="ECO:0000313" key="2">
    <source>
        <dbReference type="EMBL" id="TFK19706.1"/>
    </source>
</evidence>
<feature type="region of interest" description="Disordered" evidence="1">
    <location>
        <begin position="55"/>
        <end position="91"/>
    </location>
</feature>
<keyword evidence="3" id="KW-1185">Reference proteome</keyword>
<sequence>MRCEACGAVWCYVCRKVIDDSATHFEWDLYGDFGEGGAGVRFYGPGAVDIGNDIEVVADPDPDAGPADSCGSGDDETRRSPPSSAIESTDSAPRKRKCLLWDREPLEVIHAREANEALDRALAAATATSAFAPSAPGRELDGQSKIWIDGGGAELVELKEKLRLPLVFDTGTSSTSQLGGNGVGVRRRSLGMGRGRNFGRYDYHCGTRRVSEIEMRAGNIVQAATDRSEQGGGGDFGGLGQLVSWVGMGRSGVGKELKADGFTWSAWADRGALYSATEEAMDHLDEAEVVRMLVSQTDFEGGRGM</sequence>
<reference evidence="2 3" key="1">
    <citation type="journal article" date="2019" name="Nat. Ecol. Evol.">
        <title>Megaphylogeny resolves global patterns of mushroom evolution.</title>
        <authorList>
            <person name="Varga T."/>
            <person name="Krizsan K."/>
            <person name="Foldi C."/>
            <person name="Dima B."/>
            <person name="Sanchez-Garcia M."/>
            <person name="Sanchez-Ramirez S."/>
            <person name="Szollosi G.J."/>
            <person name="Szarkandi J.G."/>
            <person name="Papp V."/>
            <person name="Albert L."/>
            <person name="Andreopoulos W."/>
            <person name="Angelini C."/>
            <person name="Antonin V."/>
            <person name="Barry K.W."/>
            <person name="Bougher N.L."/>
            <person name="Buchanan P."/>
            <person name="Buyck B."/>
            <person name="Bense V."/>
            <person name="Catcheside P."/>
            <person name="Chovatia M."/>
            <person name="Cooper J."/>
            <person name="Damon W."/>
            <person name="Desjardin D."/>
            <person name="Finy P."/>
            <person name="Geml J."/>
            <person name="Haridas S."/>
            <person name="Hughes K."/>
            <person name="Justo A."/>
            <person name="Karasinski D."/>
            <person name="Kautmanova I."/>
            <person name="Kiss B."/>
            <person name="Kocsube S."/>
            <person name="Kotiranta H."/>
            <person name="LaButti K.M."/>
            <person name="Lechner B.E."/>
            <person name="Liimatainen K."/>
            <person name="Lipzen A."/>
            <person name="Lukacs Z."/>
            <person name="Mihaltcheva S."/>
            <person name="Morgado L.N."/>
            <person name="Niskanen T."/>
            <person name="Noordeloos M.E."/>
            <person name="Ohm R.A."/>
            <person name="Ortiz-Santana B."/>
            <person name="Ovrebo C."/>
            <person name="Racz N."/>
            <person name="Riley R."/>
            <person name="Savchenko A."/>
            <person name="Shiryaev A."/>
            <person name="Soop K."/>
            <person name="Spirin V."/>
            <person name="Szebenyi C."/>
            <person name="Tomsovsky M."/>
            <person name="Tulloss R.E."/>
            <person name="Uehling J."/>
            <person name="Grigoriev I.V."/>
            <person name="Vagvolgyi C."/>
            <person name="Papp T."/>
            <person name="Martin F.M."/>
            <person name="Miettinen O."/>
            <person name="Hibbett D.S."/>
            <person name="Nagy L.G."/>
        </authorList>
    </citation>
    <scope>NUCLEOTIDE SEQUENCE [LARGE SCALE GENOMIC DNA]</scope>
    <source>
        <strain evidence="2 3">CBS 121175</strain>
    </source>
</reference>